<dbReference type="InterPro" id="IPR012967">
    <property type="entry name" value="COMT_dimerisation"/>
</dbReference>
<dbReference type="Pfam" id="PF00891">
    <property type="entry name" value="Methyltransf_2"/>
    <property type="match status" value="1"/>
</dbReference>
<evidence type="ECO:0000313" key="8">
    <source>
        <dbReference type="Proteomes" id="UP001054252"/>
    </source>
</evidence>
<dbReference type="InterPro" id="IPR029063">
    <property type="entry name" value="SAM-dependent_MTases_sf"/>
</dbReference>
<name>A0AAV5HYB1_9ROSI</name>
<dbReference type="FunFam" id="3.40.50.150:FF:000061">
    <property type="entry name" value="Caffeic acid O-methyltransferase"/>
    <property type="match status" value="1"/>
</dbReference>
<accession>A0AAV5HYB1</accession>
<organism evidence="7 8">
    <name type="scientific">Rubroshorea leprosula</name>
    <dbReference type="NCBI Taxonomy" id="152421"/>
    <lineage>
        <taxon>Eukaryota</taxon>
        <taxon>Viridiplantae</taxon>
        <taxon>Streptophyta</taxon>
        <taxon>Embryophyta</taxon>
        <taxon>Tracheophyta</taxon>
        <taxon>Spermatophyta</taxon>
        <taxon>Magnoliopsida</taxon>
        <taxon>eudicotyledons</taxon>
        <taxon>Gunneridae</taxon>
        <taxon>Pentapetalae</taxon>
        <taxon>rosids</taxon>
        <taxon>malvids</taxon>
        <taxon>Malvales</taxon>
        <taxon>Dipterocarpaceae</taxon>
        <taxon>Rubroshorea</taxon>
    </lineage>
</organism>
<dbReference type="Proteomes" id="UP001054252">
    <property type="component" value="Unassembled WGS sequence"/>
</dbReference>
<feature type="active site" description="Proton acceptor" evidence="4">
    <location>
        <position position="267"/>
    </location>
</feature>
<dbReference type="EMBL" id="BPVZ01000007">
    <property type="protein sequence ID" value="GKU93848.1"/>
    <property type="molecule type" value="Genomic_DNA"/>
</dbReference>
<evidence type="ECO:0000313" key="7">
    <source>
        <dbReference type="EMBL" id="GKU93848.1"/>
    </source>
</evidence>
<evidence type="ECO:0000256" key="4">
    <source>
        <dbReference type="PIRSR" id="PIRSR005739-1"/>
    </source>
</evidence>
<evidence type="ECO:0000259" key="5">
    <source>
        <dbReference type="Pfam" id="PF00891"/>
    </source>
</evidence>
<proteinExistence type="predicted"/>
<dbReference type="InterPro" id="IPR036388">
    <property type="entry name" value="WH-like_DNA-bd_sf"/>
</dbReference>
<dbReference type="Gene3D" id="3.40.50.150">
    <property type="entry name" value="Vaccinia Virus protein VP39"/>
    <property type="match status" value="1"/>
</dbReference>
<feature type="domain" description="O-methyltransferase C-terminal" evidence="5">
    <location>
        <begin position="138"/>
        <end position="342"/>
    </location>
</feature>
<evidence type="ECO:0000259" key="6">
    <source>
        <dbReference type="Pfam" id="PF08100"/>
    </source>
</evidence>
<dbReference type="Pfam" id="PF08100">
    <property type="entry name" value="Dimerisation"/>
    <property type="match status" value="1"/>
</dbReference>
<gene>
    <name evidence="7" type="ORF">SLEP1_g7409</name>
</gene>
<comment type="caution">
    <text evidence="7">The sequence shown here is derived from an EMBL/GenBank/DDBJ whole genome shotgun (WGS) entry which is preliminary data.</text>
</comment>
<dbReference type="SUPFAM" id="SSF53335">
    <property type="entry name" value="S-adenosyl-L-methionine-dependent methyltransferases"/>
    <property type="match status" value="1"/>
</dbReference>
<reference evidence="7 8" key="1">
    <citation type="journal article" date="2021" name="Commun. Biol.">
        <title>The genome of Shorea leprosula (Dipterocarpaceae) highlights the ecological relevance of drought in aseasonal tropical rainforests.</title>
        <authorList>
            <person name="Ng K.K.S."/>
            <person name="Kobayashi M.J."/>
            <person name="Fawcett J.A."/>
            <person name="Hatakeyama M."/>
            <person name="Paape T."/>
            <person name="Ng C.H."/>
            <person name="Ang C.C."/>
            <person name="Tnah L.H."/>
            <person name="Lee C.T."/>
            <person name="Nishiyama T."/>
            <person name="Sese J."/>
            <person name="O'Brien M.J."/>
            <person name="Copetti D."/>
            <person name="Mohd Noor M.I."/>
            <person name="Ong R.C."/>
            <person name="Putra M."/>
            <person name="Sireger I.Z."/>
            <person name="Indrioko S."/>
            <person name="Kosugi Y."/>
            <person name="Izuno A."/>
            <person name="Isagi Y."/>
            <person name="Lee S.L."/>
            <person name="Shimizu K.K."/>
        </authorList>
    </citation>
    <scope>NUCLEOTIDE SEQUENCE [LARGE SCALE GENOMIC DNA]</scope>
    <source>
        <strain evidence="7">214</strain>
    </source>
</reference>
<dbReference type="FunFam" id="1.10.10.10:FF:000357">
    <property type="entry name" value="Caffeic acid 3-O-methyltransferase"/>
    <property type="match status" value="1"/>
</dbReference>
<evidence type="ECO:0000256" key="3">
    <source>
        <dbReference type="ARBA" id="ARBA00022691"/>
    </source>
</evidence>
<dbReference type="SUPFAM" id="SSF46785">
    <property type="entry name" value="Winged helix' DNA-binding domain"/>
    <property type="match status" value="1"/>
</dbReference>
<keyword evidence="2" id="KW-0808">Transferase</keyword>
<evidence type="ECO:0000256" key="2">
    <source>
        <dbReference type="ARBA" id="ARBA00022679"/>
    </source>
</evidence>
<dbReference type="GO" id="GO:0032259">
    <property type="term" value="P:methylation"/>
    <property type="evidence" value="ECO:0007669"/>
    <property type="project" value="UniProtKB-KW"/>
</dbReference>
<dbReference type="PANTHER" id="PTHR11746">
    <property type="entry name" value="O-METHYLTRANSFERASE"/>
    <property type="match status" value="1"/>
</dbReference>
<dbReference type="GO" id="GO:0046983">
    <property type="term" value="F:protein dimerization activity"/>
    <property type="evidence" value="ECO:0007669"/>
    <property type="project" value="InterPro"/>
</dbReference>
<dbReference type="PIRSF" id="PIRSF005739">
    <property type="entry name" value="O-mtase"/>
    <property type="match status" value="1"/>
</dbReference>
<dbReference type="Gene3D" id="1.10.10.10">
    <property type="entry name" value="Winged helix-like DNA-binding domain superfamily/Winged helix DNA-binding domain"/>
    <property type="match status" value="1"/>
</dbReference>
<dbReference type="InterPro" id="IPR016461">
    <property type="entry name" value="COMT-like"/>
</dbReference>
<dbReference type="InterPro" id="IPR001077">
    <property type="entry name" value="COMT_C"/>
</dbReference>
<evidence type="ECO:0000256" key="1">
    <source>
        <dbReference type="ARBA" id="ARBA00022603"/>
    </source>
</evidence>
<feature type="domain" description="O-methyltransferase dimerisation" evidence="6">
    <location>
        <begin position="21"/>
        <end position="115"/>
    </location>
</feature>
<keyword evidence="3" id="KW-0949">S-adenosyl-L-methionine</keyword>
<sequence>MSSFQEKRELSDEEENCLRAMQLANATVIPLVLISAIDLDLLEIMAKAGLEGRKLSSSEIASHLQAQNPDAISVIDRMLCLLASHSILTCTLVTDMEGRSHRVYGLAPVGKYFLQNEDQISFAPFLQFNMEKYSIDHWCYLKEAVIDGGVPFEKAHGMPVYEYAEKDEKMNNVFNKIMSNISSLVMKKVLETYKGFEGLEQLVDVAGGVGTTLKSIVSKYPQIKGINFDLPHVIRNGSPFPGVEYIGGDMFTKVPQGQAIILKWILHNWDDDHCLKLLKNCYDALPDSGKVVVVEFLAPESPVSHLIDKTVFELDIRMLQLFSGAKERTKKEYEALAREAGFLALKQICPAYNFWVMEFYKNMNSST</sequence>
<protein>
    <submittedName>
        <fullName evidence="7">Uncharacterized protein</fullName>
    </submittedName>
</protein>
<keyword evidence="8" id="KW-1185">Reference proteome</keyword>
<dbReference type="PROSITE" id="PS51683">
    <property type="entry name" value="SAM_OMT_II"/>
    <property type="match status" value="1"/>
</dbReference>
<keyword evidence="1" id="KW-0489">Methyltransferase</keyword>
<dbReference type="GO" id="GO:0008171">
    <property type="term" value="F:O-methyltransferase activity"/>
    <property type="evidence" value="ECO:0007669"/>
    <property type="project" value="InterPro"/>
</dbReference>
<dbReference type="AlphaFoldDB" id="A0AAV5HYB1"/>
<dbReference type="InterPro" id="IPR036390">
    <property type="entry name" value="WH_DNA-bd_sf"/>
</dbReference>